<evidence type="ECO:0000256" key="2">
    <source>
        <dbReference type="SAM" id="SignalP"/>
    </source>
</evidence>
<evidence type="ECO:0000313" key="4">
    <source>
        <dbReference type="EMBL" id="SFD90997.1"/>
    </source>
</evidence>
<keyword evidence="2" id="KW-0732">Signal</keyword>
<reference evidence="4 5" key="1">
    <citation type="submission" date="2016-10" db="EMBL/GenBank/DDBJ databases">
        <authorList>
            <person name="de Groot N.N."/>
        </authorList>
    </citation>
    <scope>NUCLEOTIDE SEQUENCE [LARGE SCALE GENOMIC DNA]</scope>
    <source>
        <strain evidence="4 5">DSM 26130</strain>
    </source>
</reference>
<dbReference type="OrthoDB" id="9794725at2"/>
<dbReference type="Proteomes" id="UP000198598">
    <property type="component" value="Unassembled WGS sequence"/>
</dbReference>
<accession>A0A1I1W780</accession>
<dbReference type="Pfam" id="PF20434">
    <property type="entry name" value="BD-FAE"/>
    <property type="match status" value="1"/>
</dbReference>
<dbReference type="GO" id="GO:0016787">
    <property type="term" value="F:hydrolase activity"/>
    <property type="evidence" value="ECO:0007669"/>
    <property type="project" value="UniProtKB-KW"/>
</dbReference>
<evidence type="ECO:0000256" key="1">
    <source>
        <dbReference type="ARBA" id="ARBA00022801"/>
    </source>
</evidence>
<sequence>MIRLFCLYAITLLAATACFAQQEIQLYSGPIPNAKETPDEEIRRADYVASKVSRPTLSVFLPPNGKANGTAVIICPGGGYGVLVMKREGHDVAEAFTKMGISAFVLKYRLPSDKTMIDKSIGPLQDAQQAIKTVRQRAAAWKVDPQKIGIMGFSAGGHLAATAGTHFAKSLIDNPANTSLRPDFMILVYPVISLSERMGHSATRTNLLGTAASPELIKQYSNEAQVTTNTPPTFLTHAGDDTVVPIANSLVFYEALHKQGIPADLHLYSKGEHGYLKTPAFEEWFGRCLHWLRQIEITP</sequence>
<dbReference type="AlphaFoldDB" id="A0A1I1W780"/>
<protein>
    <submittedName>
        <fullName evidence="4">Acetyl esterase/lipase</fullName>
    </submittedName>
</protein>
<feature type="domain" description="BD-FAE-like" evidence="3">
    <location>
        <begin position="57"/>
        <end position="256"/>
    </location>
</feature>
<keyword evidence="1" id="KW-0378">Hydrolase</keyword>
<organism evidence="4 5">
    <name type="scientific">Spirosoma endophyticum</name>
    <dbReference type="NCBI Taxonomy" id="662367"/>
    <lineage>
        <taxon>Bacteria</taxon>
        <taxon>Pseudomonadati</taxon>
        <taxon>Bacteroidota</taxon>
        <taxon>Cytophagia</taxon>
        <taxon>Cytophagales</taxon>
        <taxon>Cytophagaceae</taxon>
        <taxon>Spirosoma</taxon>
    </lineage>
</organism>
<dbReference type="STRING" id="662367.SAMN05216167_108161"/>
<dbReference type="Gene3D" id="3.40.50.1820">
    <property type="entry name" value="alpha/beta hydrolase"/>
    <property type="match status" value="1"/>
</dbReference>
<evidence type="ECO:0000313" key="5">
    <source>
        <dbReference type="Proteomes" id="UP000198598"/>
    </source>
</evidence>
<dbReference type="InterPro" id="IPR029058">
    <property type="entry name" value="AB_hydrolase_fold"/>
</dbReference>
<feature type="signal peptide" evidence="2">
    <location>
        <begin position="1"/>
        <end position="20"/>
    </location>
</feature>
<dbReference type="RefSeq" id="WP_093829550.1">
    <property type="nucleotide sequence ID" value="NZ_FOLQ01000008.1"/>
</dbReference>
<proteinExistence type="predicted"/>
<dbReference type="EMBL" id="FOLQ01000008">
    <property type="protein sequence ID" value="SFD90997.1"/>
    <property type="molecule type" value="Genomic_DNA"/>
</dbReference>
<dbReference type="SUPFAM" id="SSF53474">
    <property type="entry name" value="alpha/beta-Hydrolases"/>
    <property type="match status" value="1"/>
</dbReference>
<evidence type="ECO:0000259" key="3">
    <source>
        <dbReference type="Pfam" id="PF20434"/>
    </source>
</evidence>
<dbReference type="InterPro" id="IPR049492">
    <property type="entry name" value="BD-FAE-like_dom"/>
</dbReference>
<dbReference type="PANTHER" id="PTHR48081:SF6">
    <property type="entry name" value="PEPTIDASE S9 PROLYL OLIGOPEPTIDASE CATALYTIC DOMAIN-CONTAINING PROTEIN"/>
    <property type="match status" value="1"/>
</dbReference>
<dbReference type="InterPro" id="IPR050300">
    <property type="entry name" value="GDXG_lipolytic_enzyme"/>
</dbReference>
<dbReference type="PROSITE" id="PS51257">
    <property type="entry name" value="PROKAR_LIPOPROTEIN"/>
    <property type="match status" value="1"/>
</dbReference>
<dbReference type="PANTHER" id="PTHR48081">
    <property type="entry name" value="AB HYDROLASE SUPERFAMILY PROTEIN C4A8.06C"/>
    <property type="match status" value="1"/>
</dbReference>
<name>A0A1I1W780_9BACT</name>
<feature type="chain" id="PRO_5011618012" evidence="2">
    <location>
        <begin position="21"/>
        <end position="299"/>
    </location>
</feature>
<keyword evidence="5" id="KW-1185">Reference proteome</keyword>
<gene>
    <name evidence="4" type="ORF">SAMN05216167_108161</name>
</gene>